<dbReference type="OrthoDB" id="3561857at2759"/>
<keyword evidence="1" id="KW-0732">Signal</keyword>
<dbReference type="PROSITE" id="PS51257">
    <property type="entry name" value="PROKAR_LIPOPROTEIN"/>
    <property type="match status" value="1"/>
</dbReference>
<sequence>MVGSWARFWGWTVVGLVLGCGVVQVQAGKLSLTKQFRLATLFASPNFKGNYYPLEGIYGSCYNVVKDKSIGSIMLFPETGHCEIWAMEECGGKGDGKDRPRKINQDEETLNWFGLREGRTKNELRRMVGGAGVKSIRCFKKVAEGEIKLQ</sequence>
<feature type="signal peptide" evidence="1">
    <location>
        <begin position="1"/>
        <end position="27"/>
    </location>
</feature>
<organism evidence="2 3">
    <name type="scientific">Hyaloscypha hepaticicola</name>
    <dbReference type="NCBI Taxonomy" id="2082293"/>
    <lineage>
        <taxon>Eukaryota</taxon>
        <taxon>Fungi</taxon>
        <taxon>Dikarya</taxon>
        <taxon>Ascomycota</taxon>
        <taxon>Pezizomycotina</taxon>
        <taxon>Leotiomycetes</taxon>
        <taxon>Helotiales</taxon>
        <taxon>Hyaloscyphaceae</taxon>
        <taxon>Hyaloscypha</taxon>
    </lineage>
</organism>
<evidence type="ECO:0000313" key="2">
    <source>
        <dbReference type="EMBL" id="PMD16969.1"/>
    </source>
</evidence>
<accession>A0A2J6PSI6</accession>
<dbReference type="EMBL" id="KZ613502">
    <property type="protein sequence ID" value="PMD16969.1"/>
    <property type="molecule type" value="Genomic_DNA"/>
</dbReference>
<name>A0A2J6PSI6_9HELO</name>
<evidence type="ECO:0000313" key="3">
    <source>
        <dbReference type="Proteomes" id="UP000235672"/>
    </source>
</evidence>
<feature type="chain" id="PRO_5014334686" evidence="1">
    <location>
        <begin position="28"/>
        <end position="150"/>
    </location>
</feature>
<reference evidence="2 3" key="1">
    <citation type="submission" date="2016-05" db="EMBL/GenBank/DDBJ databases">
        <title>A degradative enzymes factory behind the ericoid mycorrhizal symbiosis.</title>
        <authorList>
            <consortium name="DOE Joint Genome Institute"/>
            <person name="Martino E."/>
            <person name="Morin E."/>
            <person name="Grelet G."/>
            <person name="Kuo A."/>
            <person name="Kohler A."/>
            <person name="Daghino S."/>
            <person name="Barry K."/>
            <person name="Choi C."/>
            <person name="Cichocki N."/>
            <person name="Clum A."/>
            <person name="Copeland A."/>
            <person name="Hainaut M."/>
            <person name="Haridas S."/>
            <person name="Labutti K."/>
            <person name="Lindquist E."/>
            <person name="Lipzen A."/>
            <person name="Khouja H.-R."/>
            <person name="Murat C."/>
            <person name="Ohm R."/>
            <person name="Olson A."/>
            <person name="Spatafora J."/>
            <person name="Veneault-Fourrey C."/>
            <person name="Henrissat B."/>
            <person name="Grigoriev I."/>
            <person name="Martin F."/>
            <person name="Perotto S."/>
        </authorList>
    </citation>
    <scope>NUCLEOTIDE SEQUENCE [LARGE SCALE GENOMIC DNA]</scope>
    <source>
        <strain evidence="2 3">UAMH 7357</strain>
    </source>
</reference>
<dbReference type="Proteomes" id="UP000235672">
    <property type="component" value="Unassembled WGS sequence"/>
</dbReference>
<evidence type="ECO:0000256" key="1">
    <source>
        <dbReference type="SAM" id="SignalP"/>
    </source>
</evidence>
<proteinExistence type="predicted"/>
<keyword evidence="3" id="KW-1185">Reference proteome</keyword>
<dbReference type="AlphaFoldDB" id="A0A2J6PSI6"/>
<gene>
    <name evidence="2" type="ORF">NA56DRAFT_283105</name>
</gene>
<protein>
    <submittedName>
        <fullName evidence="2">Uncharacterized protein</fullName>
    </submittedName>
</protein>